<proteinExistence type="predicted"/>
<dbReference type="Pfam" id="PF10031">
    <property type="entry name" value="DUF2273"/>
    <property type="match status" value="1"/>
</dbReference>
<evidence type="ECO:0000313" key="3">
    <source>
        <dbReference type="EMBL" id="MST59797.1"/>
    </source>
</evidence>
<evidence type="ECO:0000256" key="1">
    <source>
        <dbReference type="SAM" id="MobiDB-lite"/>
    </source>
</evidence>
<reference evidence="3 4" key="1">
    <citation type="submission" date="2019-08" db="EMBL/GenBank/DDBJ databases">
        <title>In-depth cultivation of the pig gut microbiome towards novel bacterial diversity and tailored functional studies.</title>
        <authorList>
            <person name="Wylensek D."/>
            <person name="Hitch T.C.A."/>
            <person name="Clavel T."/>
        </authorList>
    </citation>
    <scope>NUCLEOTIDE SEQUENCE [LARGE SCALE GENOMIC DNA]</scope>
    <source>
        <strain evidence="3 4">WB01_CNA04</strain>
    </source>
</reference>
<protein>
    <submittedName>
        <fullName evidence="3">DUF2273 domain-containing protein</fullName>
    </submittedName>
</protein>
<sequence>MPDNKPKLTIESDAEEPKGATGGRAADQHEGPTKAGSAFSHARNATTHWLSNNFPGHENAVFGGICGLIVALLVFSIGFWQTLFVVICVLIGVAIGQYLDGNPTVVKAFRKLFGGGGE</sequence>
<dbReference type="AlphaFoldDB" id="A0A6N7X9C3"/>
<feature type="region of interest" description="Disordered" evidence="1">
    <location>
        <begin position="1"/>
        <end position="39"/>
    </location>
</feature>
<feature type="transmembrane region" description="Helical" evidence="2">
    <location>
        <begin position="83"/>
        <end position="101"/>
    </location>
</feature>
<feature type="transmembrane region" description="Helical" evidence="2">
    <location>
        <begin position="60"/>
        <end position="77"/>
    </location>
</feature>
<organism evidence="3 4">
    <name type="scientific">Parafannyhessea umbonata</name>
    <dbReference type="NCBI Taxonomy" id="604330"/>
    <lineage>
        <taxon>Bacteria</taxon>
        <taxon>Bacillati</taxon>
        <taxon>Actinomycetota</taxon>
        <taxon>Coriobacteriia</taxon>
        <taxon>Coriobacteriales</taxon>
        <taxon>Atopobiaceae</taxon>
        <taxon>Parafannyhessea</taxon>
    </lineage>
</organism>
<feature type="compositionally biased region" description="Basic and acidic residues" evidence="1">
    <location>
        <begin position="1"/>
        <end position="18"/>
    </location>
</feature>
<dbReference type="EMBL" id="VUND01000001">
    <property type="protein sequence ID" value="MST59797.1"/>
    <property type="molecule type" value="Genomic_DNA"/>
</dbReference>
<evidence type="ECO:0000313" key="4">
    <source>
        <dbReference type="Proteomes" id="UP000434342"/>
    </source>
</evidence>
<dbReference type="RefSeq" id="WP_154539782.1">
    <property type="nucleotide sequence ID" value="NZ_VUND01000001.1"/>
</dbReference>
<name>A0A6N7X9C3_9ACTN</name>
<dbReference type="Proteomes" id="UP000434342">
    <property type="component" value="Unassembled WGS sequence"/>
</dbReference>
<keyword evidence="2" id="KW-1133">Transmembrane helix</keyword>
<dbReference type="InterPro" id="IPR018730">
    <property type="entry name" value="DUF2273"/>
</dbReference>
<accession>A0A6N7X9C3</accession>
<keyword evidence="2" id="KW-0812">Transmembrane</keyword>
<comment type="caution">
    <text evidence="3">The sequence shown here is derived from an EMBL/GenBank/DDBJ whole genome shotgun (WGS) entry which is preliminary data.</text>
</comment>
<gene>
    <name evidence="3" type="ORF">FYJ69_02560</name>
</gene>
<evidence type="ECO:0000256" key="2">
    <source>
        <dbReference type="SAM" id="Phobius"/>
    </source>
</evidence>
<keyword evidence="2" id="KW-0472">Membrane</keyword>